<dbReference type="PANTHER" id="PTHR43085">
    <property type="entry name" value="HEXOKINASE FAMILY MEMBER"/>
    <property type="match status" value="1"/>
</dbReference>
<keyword evidence="6" id="KW-1185">Reference proteome</keyword>
<dbReference type="InterPro" id="IPR050306">
    <property type="entry name" value="PfkB_Carbo_kinase"/>
</dbReference>
<feature type="domain" description="Carbohydrate kinase PfkB" evidence="4">
    <location>
        <begin position="1"/>
        <end position="286"/>
    </location>
</feature>
<evidence type="ECO:0000259" key="4">
    <source>
        <dbReference type="Pfam" id="PF00294"/>
    </source>
</evidence>
<dbReference type="GO" id="GO:0042840">
    <property type="term" value="P:D-glucuronate catabolic process"/>
    <property type="evidence" value="ECO:0007669"/>
    <property type="project" value="TreeGrafter"/>
</dbReference>
<evidence type="ECO:0000256" key="1">
    <source>
        <dbReference type="ARBA" id="ARBA00010688"/>
    </source>
</evidence>
<accession>A0AAN0VHB0</accession>
<dbReference type="GO" id="GO:0019698">
    <property type="term" value="P:D-galacturonate catabolic process"/>
    <property type="evidence" value="ECO:0007669"/>
    <property type="project" value="TreeGrafter"/>
</dbReference>
<dbReference type="Gene3D" id="3.40.1190.20">
    <property type="match status" value="1"/>
</dbReference>
<dbReference type="KEGG" id="ptp:RCA23_c02900"/>
<reference evidence="5 6" key="1">
    <citation type="journal article" date="2014" name="ISME J.">
        <title>Adaptation of an abundant Roseobacter RCA organism to pelagic systems revealed by genomic and transcriptomic analyses.</title>
        <authorList>
            <person name="Voget S."/>
            <person name="Wemheuer B."/>
            <person name="Brinkhoff T."/>
            <person name="Vollmers J."/>
            <person name="Dietrich S."/>
            <person name="Giebel H.A."/>
            <person name="Beardsley C."/>
            <person name="Sardemann C."/>
            <person name="Bakenhus I."/>
            <person name="Billerbeck S."/>
            <person name="Daniel R."/>
            <person name="Simon M."/>
        </authorList>
    </citation>
    <scope>NUCLEOTIDE SEQUENCE [LARGE SCALE GENOMIC DNA]</scope>
    <source>
        <strain evidence="5 6">RCA23</strain>
    </source>
</reference>
<dbReference type="AlphaFoldDB" id="A0AAN0VHB0"/>
<name>A0AAN0VHB0_9RHOB</name>
<comment type="similarity">
    <text evidence="1">Belongs to the carbohydrate kinase PfkB family.</text>
</comment>
<proteinExistence type="inferred from homology"/>
<keyword evidence="2 5" id="KW-0808">Transferase</keyword>
<dbReference type="SUPFAM" id="SSF53613">
    <property type="entry name" value="Ribokinase-like"/>
    <property type="match status" value="1"/>
</dbReference>
<evidence type="ECO:0000313" key="5">
    <source>
        <dbReference type="EMBL" id="AII85854.1"/>
    </source>
</evidence>
<sequence>MKRIACIGEAMIELSMEGDQAHLAVAGDTLNTAIYLKRSLPDVTVDYVTCLGQDMFSKRIVDFIAANDLGHSNIRRIADKSPGLYAINTAPDGERSFTYWRSDSAARQMFSDADFDFLEQFDGLYLSGITLAILPQTLRLALLEWLNAAQIQVIFDSNYRPHLWEDRATARKIIAAFWRRADISLPSIDDEMEVFGETEAQVAQRFLTQAKSGALKRGARGPLSLGEPVVAQYEPVTEVLDTTAAGDSFNGGYLGALLSGKGQAAALQSGHVLAARVVQYRGAIIPK</sequence>
<evidence type="ECO:0000256" key="3">
    <source>
        <dbReference type="ARBA" id="ARBA00022777"/>
    </source>
</evidence>
<dbReference type="PANTHER" id="PTHR43085:SF15">
    <property type="entry name" value="2-DEHYDRO-3-DEOXYGLUCONOKINASE"/>
    <property type="match status" value="1"/>
</dbReference>
<protein>
    <submittedName>
        <fullName evidence="5">2-dehydro-3-deoxygluconokinase KdgK</fullName>
        <ecNumber evidence="5">2.7.1.45</ecNumber>
    </submittedName>
</protein>
<gene>
    <name evidence="5" type="primary">kdgK</name>
    <name evidence="5" type="ORF">RCA23_c02900</name>
</gene>
<dbReference type="InterPro" id="IPR002173">
    <property type="entry name" value="Carboh/pur_kinase_PfkB_CS"/>
</dbReference>
<evidence type="ECO:0000256" key="2">
    <source>
        <dbReference type="ARBA" id="ARBA00022679"/>
    </source>
</evidence>
<dbReference type="InterPro" id="IPR011611">
    <property type="entry name" value="PfkB_dom"/>
</dbReference>
<dbReference type="EC" id="2.7.1.45" evidence="5"/>
<organism evidence="5 6">
    <name type="scientific">Planktomarina temperata RCA23</name>
    <dbReference type="NCBI Taxonomy" id="666509"/>
    <lineage>
        <taxon>Bacteria</taxon>
        <taxon>Pseudomonadati</taxon>
        <taxon>Pseudomonadota</taxon>
        <taxon>Alphaproteobacteria</taxon>
        <taxon>Rhodobacterales</taxon>
        <taxon>Paracoccaceae</taxon>
        <taxon>Planktomarina</taxon>
    </lineage>
</organism>
<dbReference type="InterPro" id="IPR029056">
    <property type="entry name" value="Ribokinase-like"/>
</dbReference>
<dbReference type="PROSITE" id="PS00584">
    <property type="entry name" value="PFKB_KINASES_2"/>
    <property type="match status" value="1"/>
</dbReference>
<dbReference type="GO" id="GO:0006974">
    <property type="term" value="P:DNA damage response"/>
    <property type="evidence" value="ECO:0007669"/>
    <property type="project" value="TreeGrafter"/>
</dbReference>
<dbReference type="Pfam" id="PF00294">
    <property type="entry name" value="PfkB"/>
    <property type="match status" value="1"/>
</dbReference>
<evidence type="ECO:0000313" key="6">
    <source>
        <dbReference type="Proteomes" id="UP000028680"/>
    </source>
</evidence>
<dbReference type="GO" id="GO:0005829">
    <property type="term" value="C:cytosol"/>
    <property type="evidence" value="ECO:0007669"/>
    <property type="project" value="TreeGrafter"/>
</dbReference>
<dbReference type="EMBL" id="CP003984">
    <property type="protein sequence ID" value="AII85854.1"/>
    <property type="molecule type" value="Genomic_DNA"/>
</dbReference>
<dbReference type="RefSeq" id="WP_044048734.1">
    <property type="nucleotide sequence ID" value="NZ_CP003984.1"/>
</dbReference>
<dbReference type="Proteomes" id="UP000028680">
    <property type="component" value="Chromosome"/>
</dbReference>
<keyword evidence="3" id="KW-0418">Kinase</keyword>
<dbReference type="GO" id="GO:0008673">
    <property type="term" value="F:2-dehydro-3-deoxygluconokinase activity"/>
    <property type="evidence" value="ECO:0007669"/>
    <property type="project" value="UniProtKB-EC"/>
</dbReference>
<dbReference type="CDD" id="cd01166">
    <property type="entry name" value="KdgK"/>
    <property type="match status" value="1"/>
</dbReference>